<dbReference type="RefSeq" id="WP_132428393.1">
    <property type="nucleotide sequence ID" value="NZ_SMFZ01000002.1"/>
</dbReference>
<dbReference type="OrthoDB" id="3397424at2"/>
<evidence type="ECO:0000313" key="1">
    <source>
        <dbReference type="EMBL" id="TCK19983.1"/>
    </source>
</evidence>
<comment type="caution">
    <text evidence="1">The sequence shown here is derived from an EMBL/GenBank/DDBJ whole genome shotgun (WGS) entry which is preliminary data.</text>
</comment>
<dbReference type="EMBL" id="SMFZ01000002">
    <property type="protein sequence ID" value="TCK19983.1"/>
    <property type="molecule type" value="Genomic_DNA"/>
</dbReference>
<protein>
    <recommendedName>
        <fullName evidence="3">2'-5' RNA ligase superfamily protein</fullName>
    </recommendedName>
</protein>
<organism evidence="1 2">
    <name type="scientific">Pseudonocardia endophytica</name>
    <dbReference type="NCBI Taxonomy" id="401976"/>
    <lineage>
        <taxon>Bacteria</taxon>
        <taxon>Bacillati</taxon>
        <taxon>Actinomycetota</taxon>
        <taxon>Actinomycetes</taxon>
        <taxon>Pseudonocardiales</taxon>
        <taxon>Pseudonocardiaceae</taxon>
        <taxon>Pseudonocardia</taxon>
    </lineage>
</organism>
<keyword evidence="2" id="KW-1185">Reference proteome</keyword>
<sequence>MPHVVRFRLDDDAVAALEALRGTALEAGADPEPDRPQVTVAAAGTIQGPARDALVADLRLISLPTLWLAALSSLPGDDEHLVLAAVTDPEVLAVHSVVHDVLAGRVRSPHVAHLPGSWLPHCVLARSRPPAAFAALHPVVPVRARIVAVELHDTRTGSTDTLRSTT</sequence>
<accession>A0A4R1HGU1</accession>
<dbReference type="AlphaFoldDB" id="A0A4R1HGU1"/>
<name>A0A4R1HGU1_PSEEN</name>
<dbReference type="Proteomes" id="UP000295560">
    <property type="component" value="Unassembled WGS sequence"/>
</dbReference>
<reference evidence="1 2" key="1">
    <citation type="submission" date="2019-03" db="EMBL/GenBank/DDBJ databases">
        <title>Sequencing the genomes of 1000 actinobacteria strains.</title>
        <authorList>
            <person name="Klenk H.-P."/>
        </authorList>
    </citation>
    <scope>NUCLEOTIDE SEQUENCE [LARGE SCALE GENOMIC DNA]</scope>
    <source>
        <strain evidence="1 2">DSM 44969</strain>
    </source>
</reference>
<evidence type="ECO:0000313" key="2">
    <source>
        <dbReference type="Proteomes" id="UP000295560"/>
    </source>
</evidence>
<evidence type="ECO:0008006" key="3">
    <source>
        <dbReference type="Google" id="ProtNLM"/>
    </source>
</evidence>
<gene>
    <name evidence="1" type="ORF">EV378_3928</name>
</gene>
<proteinExistence type="predicted"/>